<evidence type="ECO:0000256" key="1">
    <source>
        <dbReference type="PROSITE-ProRule" id="PRU00169"/>
    </source>
</evidence>
<dbReference type="InterPro" id="IPR052020">
    <property type="entry name" value="Cyclic_di-GMP/3'3'-cGAMP_PDE"/>
</dbReference>
<reference evidence="5 6" key="1">
    <citation type="submission" date="2017-11" db="EMBL/GenBank/DDBJ databases">
        <title>Draft genome sequence of Mitsuaria sp. HWN-4.</title>
        <authorList>
            <person name="Gundlapally S.R."/>
        </authorList>
    </citation>
    <scope>NUCLEOTIDE SEQUENCE [LARGE SCALE GENOMIC DNA]</scope>
    <source>
        <strain evidence="5 6">HWN-4</strain>
    </source>
</reference>
<feature type="region of interest" description="Disordered" evidence="2">
    <location>
        <begin position="434"/>
        <end position="456"/>
    </location>
</feature>
<evidence type="ECO:0000259" key="4">
    <source>
        <dbReference type="PROSITE" id="PS51832"/>
    </source>
</evidence>
<dbReference type="GO" id="GO:0000160">
    <property type="term" value="P:phosphorelay signal transduction system"/>
    <property type="evidence" value="ECO:0007669"/>
    <property type="project" value="InterPro"/>
</dbReference>
<feature type="domain" description="HD-GYP" evidence="4">
    <location>
        <begin position="179"/>
        <end position="375"/>
    </location>
</feature>
<dbReference type="PROSITE" id="PS51832">
    <property type="entry name" value="HD_GYP"/>
    <property type="match status" value="1"/>
</dbReference>
<dbReference type="OrthoDB" id="9774747at2"/>
<accession>A0A2G9C321</accession>
<dbReference type="Proteomes" id="UP000231501">
    <property type="component" value="Unassembled WGS sequence"/>
</dbReference>
<dbReference type="AlphaFoldDB" id="A0A2G9C321"/>
<dbReference type="SUPFAM" id="SSF109604">
    <property type="entry name" value="HD-domain/PDEase-like"/>
    <property type="match status" value="1"/>
</dbReference>
<keyword evidence="6" id="KW-1185">Reference proteome</keyword>
<feature type="compositionally biased region" description="Low complexity" evidence="2">
    <location>
        <begin position="438"/>
        <end position="450"/>
    </location>
</feature>
<comment type="caution">
    <text evidence="5">The sequence shown here is derived from an EMBL/GenBank/DDBJ whole genome shotgun (WGS) entry which is preliminary data.</text>
</comment>
<dbReference type="PANTHER" id="PTHR45228">
    <property type="entry name" value="CYCLIC DI-GMP PHOSPHODIESTERASE TM_0186-RELATED"/>
    <property type="match status" value="1"/>
</dbReference>
<dbReference type="InterPro" id="IPR037522">
    <property type="entry name" value="HD_GYP_dom"/>
</dbReference>
<keyword evidence="1" id="KW-0597">Phosphoprotein</keyword>
<dbReference type="CDD" id="cd00077">
    <property type="entry name" value="HDc"/>
    <property type="match status" value="1"/>
</dbReference>
<name>A0A2G9C321_9BURK</name>
<dbReference type="Pfam" id="PF13487">
    <property type="entry name" value="HD_5"/>
    <property type="match status" value="1"/>
</dbReference>
<evidence type="ECO:0000313" key="6">
    <source>
        <dbReference type="Proteomes" id="UP000231501"/>
    </source>
</evidence>
<organism evidence="5 6">
    <name type="scientific">Roseateles chitinivorans</name>
    <dbReference type="NCBI Taxonomy" id="2917965"/>
    <lineage>
        <taxon>Bacteria</taxon>
        <taxon>Pseudomonadati</taxon>
        <taxon>Pseudomonadota</taxon>
        <taxon>Betaproteobacteria</taxon>
        <taxon>Burkholderiales</taxon>
        <taxon>Sphaerotilaceae</taxon>
        <taxon>Roseateles</taxon>
    </lineage>
</organism>
<feature type="domain" description="Response regulatory" evidence="3">
    <location>
        <begin position="9"/>
        <end position="124"/>
    </location>
</feature>
<dbReference type="PROSITE" id="PS50110">
    <property type="entry name" value="RESPONSE_REGULATORY"/>
    <property type="match status" value="1"/>
</dbReference>
<dbReference type="Gene3D" id="1.10.3210.10">
    <property type="entry name" value="Hypothetical protein af1432"/>
    <property type="match status" value="1"/>
</dbReference>
<dbReference type="InterPro" id="IPR003607">
    <property type="entry name" value="HD/PDEase_dom"/>
</dbReference>
<proteinExistence type="predicted"/>
<dbReference type="EMBL" id="PEOG01000097">
    <property type="protein sequence ID" value="PIM50813.1"/>
    <property type="molecule type" value="Genomic_DNA"/>
</dbReference>
<dbReference type="SUPFAM" id="SSF52172">
    <property type="entry name" value="CheY-like"/>
    <property type="match status" value="1"/>
</dbReference>
<evidence type="ECO:0000256" key="2">
    <source>
        <dbReference type="SAM" id="MobiDB-lite"/>
    </source>
</evidence>
<evidence type="ECO:0000259" key="3">
    <source>
        <dbReference type="PROSITE" id="PS50110"/>
    </source>
</evidence>
<dbReference type="Gene3D" id="3.40.50.2300">
    <property type="match status" value="1"/>
</dbReference>
<dbReference type="CDD" id="cd17569">
    <property type="entry name" value="REC_HupR-like"/>
    <property type="match status" value="1"/>
</dbReference>
<dbReference type="SMART" id="SM00448">
    <property type="entry name" value="REC"/>
    <property type="match status" value="1"/>
</dbReference>
<dbReference type="InterPro" id="IPR011006">
    <property type="entry name" value="CheY-like_superfamily"/>
</dbReference>
<evidence type="ECO:0000313" key="5">
    <source>
        <dbReference type="EMBL" id="PIM50813.1"/>
    </source>
</evidence>
<dbReference type="Pfam" id="PF00072">
    <property type="entry name" value="Response_reg"/>
    <property type="match status" value="1"/>
</dbReference>
<feature type="modified residue" description="4-aspartylphosphate" evidence="1">
    <location>
        <position position="58"/>
    </location>
</feature>
<dbReference type="InterPro" id="IPR001789">
    <property type="entry name" value="Sig_transdc_resp-reg_receiver"/>
</dbReference>
<gene>
    <name evidence="5" type="ORF">CS062_23090</name>
</gene>
<sequence>MTEETAQPAVLFVDDEPSILSALRRLVRPQGYRVLLASGGAAGLDILASEPVDVVVSDMRMPEMDGAMFLEQVRERWPSVGRILLTGYADIQATVAAVNRGQIQRHIAKPWDDRELLMAIDDALARRRLELENRALLQLTKTQNAELQSLNADLSQRVRARTQEIEQVNAMLEKSFEQVKENFLLSIQVFSGLLELREGGLAGYSRQVADLARRTARRLGLGPRVEEDVHSAGLLHEIGKIGFPDALLRKPVSTMNAEEIARYRRHTLNGEAALLPLGQLQHVARLVRSQHERIDGKGFPDGLSGNAVGLASQALSVASDYCAALSGRMAEQHFSPAQALQLIRGGAGTRYEPEIVEAFELALTDEPEDKPRDRQISPQDVEPGMVLARDLLTPKGTLLLAAGHVFDARLVRQIREFAGREGVRLGLYIRLPDEDSGPARARPAAPSTAPQGASHG</sequence>
<dbReference type="GO" id="GO:0008081">
    <property type="term" value="F:phosphoric diester hydrolase activity"/>
    <property type="evidence" value="ECO:0007669"/>
    <property type="project" value="UniProtKB-ARBA"/>
</dbReference>
<protein>
    <submittedName>
        <fullName evidence="5">Two-component system response regulator</fullName>
    </submittedName>
</protein>
<dbReference type="RefSeq" id="WP_099864065.1">
    <property type="nucleotide sequence ID" value="NZ_PEOG01000097.1"/>
</dbReference>
<dbReference type="PANTHER" id="PTHR45228:SF8">
    <property type="entry name" value="TWO-COMPONENT RESPONSE REGULATOR-RELATED"/>
    <property type="match status" value="1"/>
</dbReference>